<feature type="compositionally biased region" description="Basic and acidic residues" evidence="1">
    <location>
        <begin position="171"/>
        <end position="181"/>
    </location>
</feature>
<comment type="caution">
    <text evidence="2">The sequence shown here is derived from an EMBL/GenBank/DDBJ whole genome shotgun (WGS) entry which is preliminary data.</text>
</comment>
<feature type="compositionally biased region" description="Basic and acidic residues" evidence="1">
    <location>
        <begin position="147"/>
        <end position="159"/>
    </location>
</feature>
<feature type="compositionally biased region" description="Basic and acidic residues" evidence="1">
    <location>
        <begin position="256"/>
        <end position="268"/>
    </location>
</feature>
<evidence type="ECO:0000313" key="3">
    <source>
        <dbReference type="Proteomes" id="UP000437068"/>
    </source>
</evidence>
<evidence type="ECO:0000256" key="1">
    <source>
        <dbReference type="SAM" id="MobiDB-lite"/>
    </source>
</evidence>
<accession>A0A6A4BHP0</accession>
<dbReference type="AlphaFoldDB" id="A0A6A4BHP0"/>
<feature type="compositionally biased region" description="Basic and acidic residues" evidence="1">
    <location>
        <begin position="83"/>
        <end position="97"/>
    </location>
</feature>
<evidence type="ECO:0000313" key="2">
    <source>
        <dbReference type="EMBL" id="KAE9273441.1"/>
    </source>
</evidence>
<dbReference type="EMBL" id="QXGE01003764">
    <property type="protein sequence ID" value="KAE9273441.1"/>
    <property type="molecule type" value="Genomic_DNA"/>
</dbReference>
<proteinExistence type="predicted"/>
<reference evidence="2 3" key="1">
    <citation type="submission" date="2018-08" db="EMBL/GenBank/DDBJ databases">
        <title>Genomic investigation of the strawberry pathogen Phytophthora fragariae indicates pathogenicity is determined by transcriptional variation in three key races.</title>
        <authorList>
            <person name="Adams T.M."/>
            <person name="Armitage A.D."/>
            <person name="Sobczyk M.K."/>
            <person name="Bates H.J."/>
            <person name="Dunwell J.M."/>
            <person name="Nellist C.F."/>
            <person name="Harrison R.J."/>
        </authorList>
    </citation>
    <scope>NUCLEOTIDE SEQUENCE [LARGE SCALE GENOMIC DNA]</scope>
    <source>
        <strain evidence="2 3">A4</strain>
    </source>
</reference>
<feature type="compositionally biased region" description="Polar residues" evidence="1">
    <location>
        <begin position="106"/>
        <end position="121"/>
    </location>
</feature>
<dbReference type="Proteomes" id="UP000437068">
    <property type="component" value="Unassembled WGS sequence"/>
</dbReference>
<protein>
    <submittedName>
        <fullName evidence="2">Uncharacterized protein</fullName>
    </submittedName>
</protein>
<feature type="compositionally biased region" description="Basic and acidic residues" evidence="1">
    <location>
        <begin position="208"/>
        <end position="241"/>
    </location>
</feature>
<gene>
    <name evidence="2" type="ORF">PF001_g27507</name>
</gene>
<feature type="region of interest" description="Disordered" evidence="1">
    <location>
        <begin position="70"/>
        <end position="279"/>
    </location>
</feature>
<name>A0A6A4BHP0_9STRA</name>
<sequence length="334" mass="35513">MTAGHKAVTINMAVVETATTAVKATTVAAEAATTAGRVTTPVGLVITVADEEAFAAEEVASAVVMPEEEVEEERLPRSMAVKDTTDRRAENRSDSRRMNPRVGTAVSRTNSSGTCNSTNGETSRRSTGGKRGAAVEAGALLSTEAECPVRPRKIETERKGRPKKSTTTSSGREEGGHDKNARQRGLAQGESGRVEDKEGGSGSVPNSDKNDGRDGGEHGGGRVEEMRLLGKRRWEEEDRGNQRQRTCCGTVADENEEKKETEAAKDVAEQEVAEPTEEASIVDGISTAAAQGASTDAVIPVIMQSKRPLMPLKRGVLQRSLSLSGGRTKASRRR</sequence>
<organism evidence="2 3">
    <name type="scientific">Phytophthora fragariae</name>
    <dbReference type="NCBI Taxonomy" id="53985"/>
    <lineage>
        <taxon>Eukaryota</taxon>
        <taxon>Sar</taxon>
        <taxon>Stramenopiles</taxon>
        <taxon>Oomycota</taxon>
        <taxon>Peronosporomycetes</taxon>
        <taxon>Peronosporales</taxon>
        <taxon>Peronosporaceae</taxon>
        <taxon>Phytophthora</taxon>
    </lineage>
</organism>